<proteinExistence type="inferred from homology"/>
<evidence type="ECO:0000256" key="9">
    <source>
        <dbReference type="ARBA" id="ARBA00023157"/>
    </source>
</evidence>
<name>A0A336M219_CULSO</name>
<dbReference type="InterPro" id="IPR037020">
    <property type="entry name" value="Hemocyanin_C_sf"/>
</dbReference>
<dbReference type="Gene3D" id="1.20.1370.10">
    <property type="entry name" value="Hemocyanin, N-terminal domain"/>
    <property type="match status" value="1"/>
</dbReference>
<dbReference type="PRINTS" id="PR00187">
    <property type="entry name" value="HAEMOCYANIN"/>
</dbReference>
<dbReference type="PANTHER" id="PTHR11511:SF24">
    <property type="entry name" value="GH04080P"/>
    <property type="match status" value="1"/>
</dbReference>
<dbReference type="Gene3D" id="1.10.1280.10">
    <property type="entry name" value="Di-copper center containing domain from catechol oxidase"/>
    <property type="match status" value="1"/>
</dbReference>
<keyword evidence="6" id="KW-0560">Oxidoreductase</keyword>
<evidence type="ECO:0000256" key="5">
    <source>
        <dbReference type="ARBA" id="ARBA00022723"/>
    </source>
</evidence>
<sequence>MSLLKPSVYRANSDFNRSWLLVNCVRPKEPSFTPKCDHQFFLDLPDDYFTERYMVKGHDLEEKYARETRVRITVPRIHIPDLSFVTLGKRDSFSPFNQRHRQLAGDLITMVMETQSVEEIMGLGAYLKDRLNPYLFQYVYQVALKHHSLTKDLPLPSIVEQFPEQFIDPLAFPILQEETAVFDAPDRRVVELPTNFTASDLEDEQRLAYFREDIGVNMHHWHWHLVYPIEGPLAIVDKDRRGELFYYMHGQLVARYESERLSNGMPRVVPYSNMREPIKEGYYPKLIRNTNMRSYAGRPPNTTLKDLNRPDAGIVVTVAQVEGWLDQIILAIQQGFVIDTAGRQIPITNDQGIDILGNIIEASSLSVNQQLYGDWHNTGHDLFAYSHDPDGRYLEDIGVMGDVTTAMRDPIFYRFHKHVDDIFDRHKRLLPQYNRAQLSFAPVAVNSVMCRIPKETAAPNVLLTFWQRSQVDLSGGLDFQSDGPAFVSFVHLQHADFDYVLDISNNSSGTLLGTCRIFLAPKCDENCREFHFNEARKLMVELDKFTVSLTPGENRIVRSSLNSSVTISWEKSFQAIGKLTKLDPNMSPRDLQEFEFCGCGWPHHLLLPKGSEGGSAFKLFVMISNFEDDVVNQVIPENVECGDAHSFCGLKDQLYPDRRPMGFPFDRPFDIGTLDQFVGLHSNMFVQDVNIRHVNQITNRLP</sequence>
<dbReference type="PROSITE" id="PS00209">
    <property type="entry name" value="HEMOCYANIN_1"/>
    <property type="match status" value="1"/>
</dbReference>
<organism evidence="11">
    <name type="scientific">Culicoides sonorensis</name>
    <name type="common">Biting midge</name>
    <dbReference type="NCBI Taxonomy" id="179676"/>
    <lineage>
        <taxon>Eukaryota</taxon>
        <taxon>Metazoa</taxon>
        <taxon>Ecdysozoa</taxon>
        <taxon>Arthropoda</taxon>
        <taxon>Hexapoda</taxon>
        <taxon>Insecta</taxon>
        <taxon>Pterygota</taxon>
        <taxon>Neoptera</taxon>
        <taxon>Endopterygota</taxon>
        <taxon>Diptera</taxon>
        <taxon>Nematocera</taxon>
        <taxon>Chironomoidea</taxon>
        <taxon>Ceratopogonidae</taxon>
        <taxon>Ceratopogoninae</taxon>
        <taxon>Culicoides</taxon>
        <taxon>Monoculicoides</taxon>
    </lineage>
</organism>
<dbReference type="SUPFAM" id="SSF48050">
    <property type="entry name" value="Hemocyanin, N-terminal domain"/>
    <property type="match status" value="1"/>
</dbReference>
<feature type="domain" description="Tyrosinase copper-binding" evidence="10">
    <location>
        <begin position="409"/>
        <end position="420"/>
    </location>
</feature>
<dbReference type="OMA" id="TFPSKFV"/>
<protein>
    <submittedName>
        <fullName evidence="11">CSON010728 protein</fullName>
    </submittedName>
</protein>
<dbReference type="GO" id="GO:0005576">
    <property type="term" value="C:extracellular region"/>
    <property type="evidence" value="ECO:0007669"/>
    <property type="project" value="UniProtKB-SubCell"/>
</dbReference>
<dbReference type="Gene3D" id="2.60.40.1520">
    <property type="entry name" value="Hemocyanin, C-terminal domain"/>
    <property type="match status" value="1"/>
</dbReference>
<evidence type="ECO:0000256" key="1">
    <source>
        <dbReference type="ARBA" id="ARBA00001973"/>
    </source>
</evidence>
<dbReference type="PROSITE" id="PS00210">
    <property type="entry name" value="HEMOCYANIN_2"/>
    <property type="match status" value="1"/>
</dbReference>
<dbReference type="InterPro" id="IPR005203">
    <property type="entry name" value="Hemocyanin_C"/>
</dbReference>
<dbReference type="InterPro" id="IPR014756">
    <property type="entry name" value="Ig_E-set"/>
</dbReference>
<keyword evidence="8" id="KW-0503">Monooxygenase</keyword>
<keyword evidence="4" id="KW-0964">Secreted</keyword>
<evidence type="ECO:0000313" key="11">
    <source>
        <dbReference type="EMBL" id="SSX24356.1"/>
    </source>
</evidence>
<dbReference type="Pfam" id="PF03722">
    <property type="entry name" value="Hemocyanin_N"/>
    <property type="match status" value="1"/>
</dbReference>
<dbReference type="InterPro" id="IPR000896">
    <property type="entry name" value="Hemocyanin/hexamerin_mid_dom"/>
</dbReference>
<dbReference type="InterPro" id="IPR005204">
    <property type="entry name" value="Hemocyanin_N"/>
</dbReference>
<dbReference type="InterPro" id="IPR008922">
    <property type="entry name" value="Di-copper_centre_dom_sf"/>
</dbReference>
<dbReference type="PROSITE" id="PS00498">
    <property type="entry name" value="TYROSINASE_2"/>
    <property type="match status" value="1"/>
</dbReference>
<dbReference type="SUPFAM" id="SSF48056">
    <property type="entry name" value="Di-copper centre-containing domain"/>
    <property type="match status" value="1"/>
</dbReference>
<evidence type="ECO:0000256" key="6">
    <source>
        <dbReference type="ARBA" id="ARBA00023002"/>
    </source>
</evidence>
<dbReference type="FunFam" id="2.60.40.1520:FF:000001">
    <property type="entry name" value="Hemocyanin subunit 2"/>
    <property type="match status" value="1"/>
</dbReference>
<dbReference type="InterPro" id="IPR002227">
    <property type="entry name" value="Tyrosinase_Cu-bd"/>
</dbReference>
<comment type="cofactor">
    <cofactor evidence="1">
        <name>Cu(2+)</name>
        <dbReference type="ChEBI" id="CHEBI:29036"/>
    </cofactor>
</comment>
<evidence type="ECO:0000256" key="2">
    <source>
        <dbReference type="ARBA" id="ARBA00004613"/>
    </source>
</evidence>
<dbReference type="InterPro" id="IPR036697">
    <property type="entry name" value="Hemocyanin_N_sf"/>
</dbReference>
<accession>A0A336M219</accession>
<dbReference type="EMBL" id="UFQT01000441">
    <property type="protein sequence ID" value="SSX24356.1"/>
    <property type="molecule type" value="Genomic_DNA"/>
</dbReference>
<reference evidence="11" key="1">
    <citation type="submission" date="2018-07" db="EMBL/GenBank/DDBJ databases">
        <authorList>
            <person name="Quirk P.G."/>
            <person name="Krulwich T.A."/>
        </authorList>
    </citation>
    <scope>NUCLEOTIDE SEQUENCE</scope>
</reference>
<comment type="similarity">
    <text evidence="3">Belongs to the tyrosinase family.</text>
</comment>
<keyword evidence="7" id="KW-0186">Copper</keyword>
<dbReference type="GO" id="GO:0046872">
    <property type="term" value="F:metal ion binding"/>
    <property type="evidence" value="ECO:0007669"/>
    <property type="project" value="UniProtKB-KW"/>
</dbReference>
<dbReference type="InterPro" id="IPR013788">
    <property type="entry name" value="Hemocyanin/hexamerin"/>
</dbReference>
<dbReference type="Pfam" id="PF03723">
    <property type="entry name" value="Hemocyanin_C"/>
    <property type="match status" value="1"/>
</dbReference>
<evidence type="ECO:0000256" key="3">
    <source>
        <dbReference type="ARBA" id="ARBA00009928"/>
    </source>
</evidence>
<dbReference type="Pfam" id="PF00372">
    <property type="entry name" value="Hemocyanin_M"/>
    <property type="match status" value="1"/>
</dbReference>
<dbReference type="VEuPathDB" id="VectorBase:CSON010728"/>
<evidence type="ECO:0000259" key="10">
    <source>
        <dbReference type="PROSITE" id="PS00498"/>
    </source>
</evidence>
<dbReference type="AlphaFoldDB" id="A0A336M219"/>
<keyword evidence="5" id="KW-0479">Metal-binding</keyword>
<dbReference type="PANTHER" id="PTHR11511">
    <property type="entry name" value="LARVAL STORAGE PROTEIN/PHENOLOXIDASE"/>
    <property type="match status" value="1"/>
</dbReference>
<keyword evidence="9" id="KW-1015">Disulfide bond</keyword>
<evidence type="ECO:0000256" key="4">
    <source>
        <dbReference type="ARBA" id="ARBA00022525"/>
    </source>
</evidence>
<dbReference type="SUPFAM" id="SSF81296">
    <property type="entry name" value="E set domains"/>
    <property type="match status" value="1"/>
</dbReference>
<comment type="subcellular location">
    <subcellularLocation>
        <location evidence="2">Secreted</location>
    </subcellularLocation>
</comment>
<gene>
    <name evidence="11" type="primary">CSON010728</name>
</gene>
<evidence type="ECO:0000256" key="8">
    <source>
        <dbReference type="ARBA" id="ARBA00023033"/>
    </source>
</evidence>
<dbReference type="GO" id="GO:0004097">
    <property type="term" value="F:catechol oxidase activity"/>
    <property type="evidence" value="ECO:0007669"/>
    <property type="project" value="UniProtKB-ARBA"/>
</dbReference>
<evidence type="ECO:0000256" key="7">
    <source>
        <dbReference type="ARBA" id="ARBA00023008"/>
    </source>
</evidence>